<dbReference type="AlphaFoldDB" id="A0A9W6I387"/>
<reference evidence="1" key="1">
    <citation type="journal article" date="2014" name="Int. J. Syst. Evol. Microbiol.">
        <title>Complete genome sequence of Corynebacterium casei LMG S-19264T (=DSM 44701T), isolated from a smear-ripened cheese.</title>
        <authorList>
            <consortium name="US DOE Joint Genome Institute (JGI-PGF)"/>
            <person name="Walter F."/>
            <person name="Albersmeier A."/>
            <person name="Kalinowski J."/>
            <person name="Ruckert C."/>
        </authorList>
    </citation>
    <scope>NUCLEOTIDE SEQUENCE</scope>
    <source>
        <strain evidence="1">VKM Ac-2007</strain>
    </source>
</reference>
<dbReference type="Proteomes" id="UP001143474">
    <property type="component" value="Unassembled WGS sequence"/>
</dbReference>
<accession>A0A9W6I387</accession>
<comment type="caution">
    <text evidence="1">The sequence shown here is derived from an EMBL/GenBank/DDBJ whole genome shotgun (WGS) entry which is preliminary data.</text>
</comment>
<protein>
    <submittedName>
        <fullName evidence="1">Uncharacterized protein</fullName>
    </submittedName>
</protein>
<gene>
    <name evidence="1" type="ORF">GCM10017600_40170</name>
</gene>
<organism evidence="1 2">
    <name type="scientific">Streptosporangium carneum</name>
    <dbReference type="NCBI Taxonomy" id="47481"/>
    <lineage>
        <taxon>Bacteria</taxon>
        <taxon>Bacillati</taxon>
        <taxon>Actinomycetota</taxon>
        <taxon>Actinomycetes</taxon>
        <taxon>Streptosporangiales</taxon>
        <taxon>Streptosporangiaceae</taxon>
        <taxon>Streptosporangium</taxon>
    </lineage>
</organism>
<keyword evidence="2" id="KW-1185">Reference proteome</keyword>
<proteinExistence type="predicted"/>
<name>A0A9W6I387_9ACTN</name>
<evidence type="ECO:0000313" key="1">
    <source>
        <dbReference type="EMBL" id="GLK10611.1"/>
    </source>
</evidence>
<sequence length="98" mass="9998">MTIQETPPEQIPAVITVREVPAAAEARDALLKAITAQANAIADGHQGQASTAVEELARAYALVTSGATAVAPTGETTTIPLQSRAGGHQVGLCLELEP</sequence>
<reference evidence="1" key="2">
    <citation type="submission" date="2023-01" db="EMBL/GenBank/DDBJ databases">
        <authorList>
            <person name="Sun Q."/>
            <person name="Evtushenko L."/>
        </authorList>
    </citation>
    <scope>NUCLEOTIDE SEQUENCE</scope>
    <source>
        <strain evidence="1">VKM Ac-2007</strain>
    </source>
</reference>
<evidence type="ECO:0000313" key="2">
    <source>
        <dbReference type="Proteomes" id="UP001143474"/>
    </source>
</evidence>
<dbReference type="EMBL" id="BSEV01000008">
    <property type="protein sequence ID" value="GLK10611.1"/>
    <property type="molecule type" value="Genomic_DNA"/>
</dbReference>
<dbReference type="RefSeq" id="WP_271219026.1">
    <property type="nucleotide sequence ID" value="NZ_BAAAVD010000032.1"/>
</dbReference>